<protein>
    <submittedName>
        <fullName evidence="8">RND-like efflux transporter</fullName>
    </submittedName>
</protein>
<dbReference type="GO" id="GO:0030313">
    <property type="term" value="C:cell envelope"/>
    <property type="evidence" value="ECO:0007669"/>
    <property type="project" value="UniProtKB-SubCell"/>
</dbReference>
<comment type="subcellular location">
    <subcellularLocation>
        <location evidence="1">Cell envelope</location>
    </subcellularLocation>
</comment>
<dbReference type="InterPro" id="IPR058792">
    <property type="entry name" value="Beta-barrel_RND_2"/>
</dbReference>
<dbReference type="eggNOG" id="COG0845">
    <property type="taxonomic scope" value="Bacteria"/>
</dbReference>
<comment type="similarity">
    <text evidence="2">Belongs to the membrane fusion protein (MFP) (TC 8.A.1) family.</text>
</comment>
<dbReference type="InterPro" id="IPR058637">
    <property type="entry name" value="YknX-like_C"/>
</dbReference>
<gene>
    <name evidence="8" type="ordered locus">Tph_c20490</name>
</gene>
<dbReference type="InterPro" id="IPR059052">
    <property type="entry name" value="HH_YbhG-like"/>
</dbReference>
<dbReference type="NCBIfam" id="TIGR01730">
    <property type="entry name" value="RND_mfp"/>
    <property type="match status" value="1"/>
</dbReference>
<proteinExistence type="inferred from homology"/>
<accession>K4LH73</accession>
<name>K4LH73_THEPS</name>
<dbReference type="KEGG" id="tpz:Tph_c20490"/>
<sequence length="415" mass="44890">MSNSKKLLLLLGAGSILAVVVTAALRGLSAPSVEVKTALVEHRSYEDKVLTTGKVEVEGAVDLVAHFPACLLKLHVGEGDRVAEGQVLFELDTFEQENRVREAEAALKVAEAELARAQKPARPEEVAAAEAEYDWLQTQAENARRNYERYRYLFEQGAVPAAEFEAAEASYRKAEADLKAAASRLERLRSGDPEEIRVIAARVEQARASLQSARALLEKGQLRAPGGGIVLQKYADEGDYLQPGSPVLTIGDPENLQVVADLSEQDVAGVTPGQEVEVRWAGDPGKIYRGEVASVAPGVTRGTMRENENVVKVYITLKEVGTGLKPGANVDLTIYRVRPRRSLLVPNEAVIELDGKKAVFVVEGRKARRRAVDVGHSNELYTEIKSGVKAGELVVLAPEGLQDGQQVRVSTGDGK</sequence>
<evidence type="ECO:0000313" key="9">
    <source>
        <dbReference type="Proteomes" id="UP000000467"/>
    </source>
</evidence>
<dbReference type="HOGENOM" id="CLU_018816_1_2_9"/>
<feature type="domain" description="CusB-like beta-barrel" evidence="6">
    <location>
        <begin position="258"/>
        <end position="333"/>
    </location>
</feature>
<organism evidence="8 9">
    <name type="scientific">Thermacetogenium phaeum (strain ATCC BAA-254 / DSM 26808 / PB)</name>
    <dbReference type="NCBI Taxonomy" id="1089553"/>
    <lineage>
        <taxon>Bacteria</taxon>
        <taxon>Bacillati</taxon>
        <taxon>Bacillota</taxon>
        <taxon>Clostridia</taxon>
        <taxon>Thermoanaerobacterales</taxon>
        <taxon>Thermoanaerobacteraceae</taxon>
        <taxon>Thermacetogenium</taxon>
    </lineage>
</organism>
<dbReference type="InterPro" id="IPR050465">
    <property type="entry name" value="UPF0194_transport"/>
</dbReference>
<dbReference type="Gene3D" id="2.40.30.170">
    <property type="match status" value="1"/>
</dbReference>
<keyword evidence="9" id="KW-1185">Reference proteome</keyword>
<evidence type="ECO:0000256" key="4">
    <source>
        <dbReference type="SAM" id="Coils"/>
    </source>
</evidence>
<dbReference type="OrthoDB" id="9791520at2"/>
<evidence type="ECO:0000256" key="2">
    <source>
        <dbReference type="ARBA" id="ARBA00009477"/>
    </source>
</evidence>
<feature type="domain" description="YknX-like C-terminal permuted SH3-like" evidence="7">
    <location>
        <begin position="343"/>
        <end position="409"/>
    </location>
</feature>
<dbReference type="Gene3D" id="1.10.287.470">
    <property type="entry name" value="Helix hairpin bin"/>
    <property type="match status" value="2"/>
</dbReference>
<feature type="domain" description="YbhG-like alpha-helical hairpin" evidence="5">
    <location>
        <begin position="95"/>
        <end position="213"/>
    </location>
</feature>
<dbReference type="Pfam" id="PF25989">
    <property type="entry name" value="YknX_C"/>
    <property type="match status" value="1"/>
</dbReference>
<evidence type="ECO:0000256" key="3">
    <source>
        <dbReference type="ARBA" id="ARBA00023054"/>
    </source>
</evidence>
<dbReference type="Gene3D" id="2.40.50.100">
    <property type="match status" value="2"/>
</dbReference>
<evidence type="ECO:0000259" key="6">
    <source>
        <dbReference type="Pfam" id="PF25954"/>
    </source>
</evidence>
<dbReference type="PANTHER" id="PTHR32347">
    <property type="entry name" value="EFFLUX SYSTEM COMPONENT YKNX-RELATED"/>
    <property type="match status" value="1"/>
</dbReference>
<dbReference type="EMBL" id="CP003732">
    <property type="protein sequence ID" value="AFV12243.1"/>
    <property type="molecule type" value="Genomic_DNA"/>
</dbReference>
<keyword evidence="3 4" id="KW-0175">Coiled coil</keyword>
<dbReference type="AlphaFoldDB" id="K4LH73"/>
<dbReference type="GO" id="GO:0022857">
    <property type="term" value="F:transmembrane transporter activity"/>
    <property type="evidence" value="ECO:0007669"/>
    <property type="project" value="InterPro"/>
</dbReference>
<dbReference type="STRING" id="1089553.Tph_c20490"/>
<dbReference type="Pfam" id="PF25954">
    <property type="entry name" value="Beta-barrel_RND_2"/>
    <property type="match status" value="1"/>
</dbReference>
<dbReference type="RefSeq" id="WP_015051118.1">
    <property type="nucleotide sequence ID" value="NC_018870.1"/>
</dbReference>
<dbReference type="Pfam" id="PF25881">
    <property type="entry name" value="HH_YBHG"/>
    <property type="match status" value="1"/>
</dbReference>
<feature type="coiled-coil region" evidence="4">
    <location>
        <begin position="93"/>
        <end position="191"/>
    </location>
</feature>
<evidence type="ECO:0000256" key="1">
    <source>
        <dbReference type="ARBA" id="ARBA00004196"/>
    </source>
</evidence>
<dbReference type="GO" id="GO:0016020">
    <property type="term" value="C:membrane"/>
    <property type="evidence" value="ECO:0007669"/>
    <property type="project" value="InterPro"/>
</dbReference>
<dbReference type="SUPFAM" id="SSF111369">
    <property type="entry name" value="HlyD-like secretion proteins"/>
    <property type="match status" value="3"/>
</dbReference>
<evidence type="ECO:0000259" key="7">
    <source>
        <dbReference type="Pfam" id="PF25989"/>
    </source>
</evidence>
<dbReference type="Proteomes" id="UP000000467">
    <property type="component" value="Chromosome"/>
</dbReference>
<reference evidence="8 9" key="1">
    <citation type="journal article" date="2012" name="BMC Genomics">
        <title>Genome-guided analysis of physiological and morphological traits of the fermentative acetate oxidizer Thermacetogenium phaeum.</title>
        <authorList>
            <person name="Oehler D."/>
            <person name="Poehlein A."/>
            <person name="Leimbach A."/>
            <person name="Muller N."/>
            <person name="Daniel R."/>
            <person name="Gottschalk G."/>
            <person name="Schink B."/>
        </authorList>
    </citation>
    <scope>NUCLEOTIDE SEQUENCE [LARGE SCALE GENOMIC DNA]</scope>
    <source>
        <strain evidence="9">ATCC BAA-254 / DSM 26808 / PB</strain>
    </source>
</reference>
<dbReference type="PANTHER" id="PTHR32347:SF27">
    <property type="entry name" value="RND EFFLUX PUMP MEMBRANE FUSION PROTEIN BARREL-SANDWICH DOMAIN-CONTAINING PROTEIN"/>
    <property type="match status" value="1"/>
</dbReference>
<evidence type="ECO:0000313" key="8">
    <source>
        <dbReference type="EMBL" id="AFV12243.1"/>
    </source>
</evidence>
<evidence type="ECO:0000259" key="5">
    <source>
        <dbReference type="Pfam" id="PF25881"/>
    </source>
</evidence>
<dbReference type="InterPro" id="IPR006143">
    <property type="entry name" value="RND_pump_MFP"/>
</dbReference>
<dbReference type="Gene3D" id="2.40.420.20">
    <property type="match status" value="1"/>
</dbReference>